<comment type="caution">
    <text evidence="2">The sequence shown here is derived from an EMBL/GenBank/DDBJ whole genome shotgun (WGS) entry which is preliminary data.</text>
</comment>
<protein>
    <submittedName>
        <fullName evidence="2">Uncharacterized protein</fullName>
    </submittedName>
</protein>
<organism evidence="2 3">
    <name type="scientific">Tepidicella xavieri</name>
    <dbReference type="NCBI Taxonomy" id="360241"/>
    <lineage>
        <taxon>Bacteria</taxon>
        <taxon>Pseudomonadati</taxon>
        <taxon>Pseudomonadota</taxon>
        <taxon>Betaproteobacteria</taxon>
        <taxon>Burkholderiales</taxon>
        <taxon>Tepidicella</taxon>
    </lineage>
</organism>
<reference evidence="2 3" key="1">
    <citation type="submission" date="2019-03" db="EMBL/GenBank/DDBJ databases">
        <title>Genomic Encyclopedia of Type Strains, Phase IV (KMG-IV): sequencing the most valuable type-strain genomes for metagenomic binning, comparative biology and taxonomic classification.</title>
        <authorList>
            <person name="Goeker M."/>
        </authorList>
    </citation>
    <scope>NUCLEOTIDE SEQUENCE [LARGE SCALE GENOMIC DNA]</scope>
    <source>
        <strain evidence="2 3">DSM 19605</strain>
    </source>
</reference>
<keyword evidence="1" id="KW-0812">Transmembrane</keyword>
<dbReference type="AlphaFoldDB" id="A0A4R6U2B5"/>
<gene>
    <name evidence="2" type="ORF">DFR43_11617</name>
</gene>
<name>A0A4R6U2B5_9BURK</name>
<feature type="transmembrane region" description="Helical" evidence="1">
    <location>
        <begin position="6"/>
        <end position="25"/>
    </location>
</feature>
<keyword evidence="1" id="KW-0472">Membrane</keyword>
<dbReference type="OrthoDB" id="8908883at2"/>
<dbReference type="RefSeq" id="WP_133598837.1">
    <property type="nucleotide sequence ID" value="NZ_SNYL01000016.1"/>
</dbReference>
<evidence type="ECO:0000313" key="2">
    <source>
        <dbReference type="EMBL" id="TDQ40568.1"/>
    </source>
</evidence>
<keyword evidence="1" id="KW-1133">Transmembrane helix</keyword>
<keyword evidence="3" id="KW-1185">Reference proteome</keyword>
<sequence length="94" mass="10236">MSVLAASLHVLHFFLPALVLAALLAPATVRWQSGGARRWRARLTGWLWGWLALSVLGGMVLAAGLWWLGRDGRMLTYAALVGVLGTAVALWRSR</sequence>
<accession>A0A4R6U2B5</accession>
<dbReference type="EMBL" id="SNYL01000016">
    <property type="protein sequence ID" value="TDQ40568.1"/>
    <property type="molecule type" value="Genomic_DNA"/>
</dbReference>
<dbReference type="Proteomes" id="UP000295510">
    <property type="component" value="Unassembled WGS sequence"/>
</dbReference>
<feature type="transmembrane region" description="Helical" evidence="1">
    <location>
        <begin position="46"/>
        <end position="68"/>
    </location>
</feature>
<evidence type="ECO:0000256" key="1">
    <source>
        <dbReference type="SAM" id="Phobius"/>
    </source>
</evidence>
<feature type="transmembrane region" description="Helical" evidence="1">
    <location>
        <begin position="74"/>
        <end position="91"/>
    </location>
</feature>
<proteinExistence type="predicted"/>
<evidence type="ECO:0000313" key="3">
    <source>
        <dbReference type="Proteomes" id="UP000295510"/>
    </source>
</evidence>